<organism evidence="2 3">
    <name type="scientific">Polymorphum gilvum (strain LMG 25793 / CGMCC 1.9160 / SL003B-26A1)</name>
    <dbReference type="NCBI Taxonomy" id="991905"/>
    <lineage>
        <taxon>Bacteria</taxon>
        <taxon>Pseudomonadati</taxon>
        <taxon>Pseudomonadota</taxon>
        <taxon>Alphaproteobacteria</taxon>
        <taxon>Rhodobacterales</taxon>
        <taxon>Paracoccaceae</taxon>
        <taxon>Polymorphum</taxon>
    </lineage>
</organism>
<proteinExistence type="predicted"/>
<gene>
    <name evidence="2" type="ordered locus">SL003B_1833</name>
</gene>
<keyword evidence="1" id="KW-0732">Signal</keyword>
<dbReference type="KEGG" id="pgv:SL003B_1833"/>
<dbReference type="HOGENOM" id="CLU_810988_0_0_5"/>
<sequence length="342" mass="36786">MRALKIVTSFAMAALFWLAGAIAPGSSPAMADADRPTLAEVTAFQHVLRFRDAMISDPKAAIRSLTTRSGRRQLDAIAEEMDEAGSGSAGWRTLLGTSVFTVEGLASERRLVVFYNPFVDTALFTVWDGKRIAEAEWVPGDLVRAADAEIDPQPLWLRGAQYRPEALAQAVVATVSALERRFAGDAIAGWRRGLGIEDGRAYRRYVAPIVAVRLYEAQMRLKALAVPTTGEDPRLAQLRAAVAGLLRSVRTQGFAGPLAEAGDTSGPMRDALSRINPRLMDALAPVAFVAGEGHATVFLTSAATADFAISVRYAQTASGYALRQLEYLPFAAIHQAAANEVR</sequence>
<evidence type="ECO:0000313" key="2">
    <source>
        <dbReference type="EMBL" id="ADZ70259.1"/>
    </source>
</evidence>
<evidence type="ECO:0000256" key="1">
    <source>
        <dbReference type="SAM" id="SignalP"/>
    </source>
</evidence>
<protein>
    <recommendedName>
        <fullName evidence="4">DUF2066 domain-containing protein</fullName>
    </recommendedName>
</protein>
<reference evidence="2 3" key="1">
    <citation type="journal article" date="2011" name="J. Bacteriol.">
        <title>Complete genome sequence of Polymorphum gilvum SL003B-26A1T, a crude oil-degrading bacterium from oil-polluted saline soil.</title>
        <authorList>
            <person name="Li S.G."/>
            <person name="Tang Y.Q."/>
            <person name="Nie Y."/>
            <person name="Cai M."/>
            <person name="Wu X.L."/>
        </authorList>
    </citation>
    <scope>NUCLEOTIDE SEQUENCE [LARGE SCALE GENOMIC DNA]</scope>
    <source>
        <strain evidence="3">LMG 25793 / CGMCC 1.9160 / SL003B-26A1</strain>
    </source>
</reference>
<accession>F2IVX7</accession>
<dbReference type="PATRIC" id="fig|991905.3.peg.1880"/>
<name>F2IVX7_POLGS</name>
<dbReference type="EMBL" id="CP002568">
    <property type="protein sequence ID" value="ADZ70259.1"/>
    <property type="molecule type" value="Genomic_DNA"/>
</dbReference>
<feature type="signal peptide" evidence="1">
    <location>
        <begin position="1"/>
        <end position="31"/>
    </location>
</feature>
<evidence type="ECO:0000313" key="3">
    <source>
        <dbReference type="Proteomes" id="UP000008130"/>
    </source>
</evidence>
<dbReference type="AlphaFoldDB" id="F2IVX7"/>
<feature type="chain" id="PRO_5003283625" description="DUF2066 domain-containing protein" evidence="1">
    <location>
        <begin position="32"/>
        <end position="342"/>
    </location>
</feature>
<evidence type="ECO:0008006" key="4">
    <source>
        <dbReference type="Google" id="ProtNLM"/>
    </source>
</evidence>
<keyword evidence="3" id="KW-1185">Reference proteome</keyword>
<dbReference type="Proteomes" id="UP000008130">
    <property type="component" value="Chromosome"/>
</dbReference>